<dbReference type="EMBL" id="LFZN01000030">
    <property type="protein sequence ID" value="KXT03494.1"/>
    <property type="molecule type" value="Genomic_DNA"/>
</dbReference>
<sequence>MFPTTESERILNSLPRHHDGKFGFVVYRVAYGDDERWSQFLKHLDAHVQAGCEGDEHSSQLKEAFQWDIREDETRLKDAAKCEIRRMFKEWIRSVKGSGKLARYQVCIYADDEVIKSVVEDETPGDDDYELVDRPRAFVKLLHRSFEETPHQFTPQQVPDAEERERMSAGDEGYASIEGCKRRDVGWMKSSIKWLVPVTYAYMEGGEWDLLYSRPPKVSAGGG</sequence>
<organism evidence="2 3">
    <name type="scientific">Pseudocercospora eumusae</name>
    <dbReference type="NCBI Taxonomy" id="321146"/>
    <lineage>
        <taxon>Eukaryota</taxon>
        <taxon>Fungi</taxon>
        <taxon>Dikarya</taxon>
        <taxon>Ascomycota</taxon>
        <taxon>Pezizomycotina</taxon>
        <taxon>Dothideomycetes</taxon>
        <taxon>Dothideomycetidae</taxon>
        <taxon>Mycosphaerellales</taxon>
        <taxon>Mycosphaerellaceae</taxon>
        <taxon>Pseudocercospora</taxon>
    </lineage>
</organism>
<proteinExistence type="predicted"/>
<reference evidence="2 3" key="1">
    <citation type="submission" date="2015-07" db="EMBL/GenBank/DDBJ databases">
        <title>Comparative genomics of the Sigatoka disease complex on banana suggests a link between parallel evolutionary changes in Pseudocercospora fijiensis and Pseudocercospora eumusae and increased virulence on the banana host.</title>
        <authorList>
            <person name="Chang T.-C."/>
            <person name="Salvucci A."/>
            <person name="Crous P.W."/>
            <person name="Stergiopoulos I."/>
        </authorList>
    </citation>
    <scope>NUCLEOTIDE SEQUENCE [LARGE SCALE GENOMIC DNA]</scope>
    <source>
        <strain evidence="2 3">CBS 114824</strain>
    </source>
</reference>
<gene>
    <name evidence="2" type="ORF">AC578_1589</name>
</gene>
<name>A0A139HLZ4_9PEZI</name>
<comment type="caution">
    <text evidence="2">The sequence shown here is derived from an EMBL/GenBank/DDBJ whole genome shotgun (WGS) entry which is preliminary data.</text>
</comment>
<keyword evidence="3" id="KW-1185">Reference proteome</keyword>
<dbReference type="AlphaFoldDB" id="A0A139HLZ4"/>
<protein>
    <submittedName>
        <fullName evidence="2">Uncharacterized protein</fullName>
    </submittedName>
</protein>
<evidence type="ECO:0000256" key="1">
    <source>
        <dbReference type="SAM" id="MobiDB-lite"/>
    </source>
</evidence>
<evidence type="ECO:0000313" key="3">
    <source>
        <dbReference type="Proteomes" id="UP000070133"/>
    </source>
</evidence>
<dbReference type="STRING" id="321146.A0A139HLZ4"/>
<feature type="region of interest" description="Disordered" evidence="1">
    <location>
        <begin position="150"/>
        <end position="172"/>
    </location>
</feature>
<dbReference type="OrthoDB" id="3625985at2759"/>
<dbReference type="Proteomes" id="UP000070133">
    <property type="component" value="Unassembled WGS sequence"/>
</dbReference>
<evidence type="ECO:0000313" key="2">
    <source>
        <dbReference type="EMBL" id="KXT03494.1"/>
    </source>
</evidence>
<accession>A0A139HLZ4</accession>